<gene>
    <name evidence="2" type="ORF">HLH48_04065</name>
</gene>
<reference evidence="2 3" key="1">
    <citation type="submission" date="2020-04" db="EMBL/GenBank/DDBJ databases">
        <title>Description of novel Gluconacetobacter.</title>
        <authorList>
            <person name="Sombolestani A."/>
        </authorList>
    </citation>
    <scope>NUCLEOTIDE SEQUENCE [LARGE SCALE GENOMIC DNA]</scope>
    <source>
        <strain evidence="2 3">LMG 19747</strain>
    </source>
</reference>
<dbReference type="Proteomes" id="UP000589085">
    <property type="component" value="Unassembled WGS sequence"/>
</dbReference>
<feature type="region of interest" description="Disordered" evidence="1">
    <location>
        <begin position="209"/>
        <end position="249"/>
    </location>
</feature>
<evidence type="ECO:0000256" key="1">
    <source>
        <dbReference type="SAM" id="MobiDB-lite"/>
    </source>
</evidence>
<name>A0A7W4NKA1_9PROT</name>
<feature type="region of interest" description="Disordered" evidence="1">
    <location>
        <begin position="262"/>
        <end position="313"/>
    </location>
</feature>
<dbReference type="RefSeq" id="WP_182996217.1">
    <property type="nucleotide sequence ID" value="NZ_JABEQJ010000003.1"/>
</dbReference>
<accession>A0A7W4NKA1</accession>
<organism evidence="2 3">
    <name type="scientific">Gluconacetobacter sacchari</name>
    <dbReference type="NCBI Taxonomy" id="92759"/>
    <lineage>
        <taxon>Bacteria</taxon>
        <taxon>Pseudomonadati</taxon>
        <taxon>Pseudomonadota</taxon>
        <taxon>Alphaproteobacteria</taxon>
        <taxon>Acetobacterales</taxon>
        <taxon>Acetobacteraceae</taxon>
        <taxon>Gluconacetobacter</taxon>
    </lineage>
</organism>
<evidence type="ECO:0000313" key="3">
    <source>
        <dbReference type="Proteomes" id="UP000589085"/>
    </source>
</evidence>
<dbReference type="EMBL" id="JABEQJ010000003">
    <property type="protein sequence ID" value="MBB2159359.1"/>
    <property type="molecule type" value="Genomic_DNA"/>
</dbReference>
<proteinExistence type="predicted"/>
<evidence type="ECO:0000313" key="2">
    <source>
        <dbReference type="EMBL" id="MBB2159359.1"/>
    </source>
</evidence>
<dbReference type="AlphaFoldDB" id="A0A7W4NKA1"/>
<sequence length="517" mass="54212">MAGFDMNTNALLGVGQGVVQPQTNQLQNIATAQNIKNAALAYTQNALTLDAAKARGDAYGRHYNALTGQYDIPGIQDDMAKTAGGRFGLPETVTQLRSQQKQAIENDQAQTQLQATRAGHIAGLAAPLMNNPDVTKADVARQLGVGVATGTIDLSTAQKVYSSLPSDSKGIRTSVRGLMDSLMPGAGQSADAFGSMQLVDVGGHLQWQNVGSPASGQGGVNQGAPIAKTLSPGEATAPQPYNDARGNPKIGTRAQVAQANGQGGYLDTTSKPTVPPDVMGSGRYQGSENDFSGEGTDAQPGGFSAGPPAGQLEAQRATAEAGAKGANALMSAAASRNDRLGMLGNMATDLDGFTSGPGAEKWRKAWALINNITPFDVDSSGIESAQSFNKWAQQLANAQSQALGSSDARLSAAEHANPNSSLQKETNQLMIHQLMGNEDAINAKAQAWRASGLPAAQYQSWDQEFSQGFDPRAFQVLRMTPAERQKMFHGMRDSGQMDEFKRSYNRMAAAGLVPSGR</sequence>
<comment type="caution">
    <text evidence="2">The sequence shown here is derived from an EMBL/GenBank/DDBJ whole genome shotgun (WGS) entry which is preliminary data.</text>
</comment>
<protein>
    <submittedName>
        <fullName evidence="2">Uncharacterized protein</fullName>
    </submittedName>
</protein>